<accession>A0ABN8F0C8</accession>
<name>A0ABN8F0C8_9BACT</name>
<comment type="caution">
    <text evidence="1">The sequence shown here is derived from an EMBL/GenBank/DDBJ whole genome shotgun (WGS) entry which is preliminary data.</text>
</comment>
<gene>
    <name evidence="1" type="ORF">EMA8858_03875</name>
</gene>
<organism evidence="1 2">
    <name type="scientific">Emticicia aquatica</name>
    <dbReference type="NCBI Taxonomy" id="1681835"/>
    <lineage>
        <taxon>Bacteria</taxon>
        <taxon>Pseudomonadati</taxon>
        <taxon>Bacteroidota</taxon>
        <taxon>Cytophagia</taxon>
        <taxon>Cytophagales</taxon>
        <taxon>Leadbetterellaceae</taxon>
        <taxon>Emticicia</taxon>
    </lineage>
</organism>
<dbReference type="Proteomes" id="UP000837932">
    <property type="component" value="Unassembled WGS sequence"/>
</dbReference>
<reference evidence="1" key="1">
    <citation type="submission" date="2021-12" db="EMBL/GenBank/DDBJ databases">
        <authorList>
            <person name="Rodrigo-Torres L."/>
            <person name="Arahal R. D."/>
            <person name="Lucena T."/>
        </authorList>
    </citation>
    <scope>NUCLEOTIDE SEQUENCE</scope>
    <source>
        <strain evidence="1">CECT 8858</strain>
    </source>
</reference>
<proteinExistence type="predicted"/>
<dbReference type="RefSeq" id="WP_238808550.1">
    <property type="nucleotide sequence ID" value="NZ_CAKLPY010000005.1"/>
</dbReference>
<dbReference type="EMBL" id="CAKLPY010000005">
    <property type="protein sequence ID" value="CAH0997741.1"/>
    <property type="molecule type" value="Genomic_DNA"/>
</dbReference>
<keyword evidence="2" id="KW-1185">Reference proteome</keyword>
<evidence type="ECO:0000313" key="2">
    <source>
        <dbReference type="Proteomes" id="UP000837932"/>
    </source>
</evidence>
<evidence type="ECO:0008006" key="3">
    <source>
        <dbReference type="Google" id="ProtNLM"/>
    </source>
</evidence>
<evidence type="ECO:0000313" key="1">
    <source>
        <dbReference type="EMBL" id="CAH0997741.1"/>
    </source>
</evidence>
<dbReference type="PROSITE" id="PS51257">
    <property type="entry name" value="PROKAR_LIPOPROTEIN"/>
    <property type="match status" value="1"/>
</dbReference>
<sequence length="240" mass="27849">MKYISITIILLLFGCKKHENINPTSKEFILLKAKIESTTLGSISYQTYTEYFYDTLTNEPKLIKEITDNLVTEYMYPSDDKIILNYRNIKTNEIYSTVELTIDPITKNVTKYIDENKTTYLFEYDTNGYLLKNPLESDFTFEYKDGNLKIKKLKTGDYSEEFSYNNDKHLNTLFPYFLGKPNTNLLSSSNLSIVDDGEVIDLKTSYSYILLSSGYIKSEKKIFPTGAVVEADYEYLTIKK</sequence>
<protein>
    <recommendedName>
        <fullName evidence="3">DUF4595 domain-containing protein</fullName>
    </recommendedName>
</protein>